<organism evidence="3 4">
    <name type="scientific">Eiseniibacteriota bacterium</name>
    <dbReference type="NCBI Taxonomy" id="2212470"/>
    <lineage>
        <taxon>Bacteria</taxon>
        <taxon>Candidatus Eiseniibacteriota</taxon>
    </lineage>
</organism>
<protein>
    <submittedName>
        <fullName evidence="3">Uncharacterized protein</fullName>
    </submittedName>
</protein>
<reference evidence="3 4" key="1">
    <citation type="journal article" date="2019" name="Nat. Microbiol.">
        <title>Mediterranean grassland soil C-N compound turnover is dependent on rainfall and depth, and is mediated by genomically divergent microorganisms.</title>
        <authorList>
            <person name="Diamond S."/>
            <person name="Andeer P.F."/>
            <person name="Li Z."/>
            <person name="Crits-Christoph A."/>
            <person name="Burstein D."/>
            <person name="Anantharaman K."/>
            <person name="Lane K.R."/>
            <person name="Thomas B.C."/>
            <person name="Pan C."/>
            <person name="Northen T.R."/>
            <person name="Banfield J.F."/>
        </authorList>
    </citation>
    <scope>NUCLEOTIDE SEQUENCE [LARGE SCALE GENOMIC DNA]</scope>
    <source>
        <strain evidence="3">WS_11</strain>
    </source>
</reference>
<keyword evidence="1" id="KW-0802">TPR repeat</keyword>
<dbReference type="SUPFAM" id="SSF48452">
    <property type="entry name" value="TPR-like"/>
    <property type="match status" value="1"/>
</dbReference>
<evidence type="ECO:0000256" key="1">
    <source>
        <dbReference type="PROSITE-ProRule" id="PRU00339"/>
    </source>
</evidence>
<feature type="repeat" description="TPR" evidence="1">
    <location>
        <begin position="470"/>
        <end position="503"/>
    </location>
</feature>
<sequence>MILAAARMQERPHIFSFLLLAVYMLVLARRRSGGPRRKEIFYLLPILQVLWANLHGSFLLGPTIVGLAAAGEVIDAWIVKRAEAASSADHLREAGRLAALAAGLVPCCLLNPYGLKLLAFPFELTGSAFMEQIFEWQPPFSSSFRLTYMARYYVVWCVLGIAAFIASLTRESRPRTFLVLTFAAFLALSLRMNRNVTDFAFATLPGTSAALTLCLTRGARAAARPDAKNAAAGTPLHLIAWALLGLAGWFAFFGYGYGPSFGRRELGLGLGPNVPVGAADELARRGVVGTSFNTYGAGAYLVYRFYPRVRVGMDSRNDVYGERLYAEYQEATQKPDALKAMLRRLQASFIFLEWPQPGMAKTARAIRATDEGWRPVYFDDAAVVYLEEDGPYAEQAKEGYALLDPLLFLPGTWSREKAHQALSEADRAIAQSGRSCIARVMRVEALLALGRTDAALAEEARLVAEDPPLAHISILLGLAHLARGDRTTAAARLRRALELNPFSDVAREALKKATATP</sequence>
<evidence type="ECO:0000256" key="2">
    <source>
        <dbReference type="SAM" id="Phobius"/>
    </source>
</evidence>
<feature type="transmembrane region" description="Helical" evidence="2">
    <location>
        <begin position="12"/>
        <end position="28"/>
    </location>
</feature>
<dbReference type="AlphaFoldDB" id="A0A538U5F6"/>
<comment type="caution">
    <text evidence="3">The sequence shown here is derived from an EMBL/GenBank/DDBJ whole genome shotgun (WGS) entry which is preliminary data.</text>
</comment>
<gene>
    <name evidence="3" type="ORF">E6K81_10895</name>
</gene>
<keyword evidence="2" id="KW-0812">Transmembrane</keyword>
<proteinExistence type="predicted"/>
<evidence type="ECO:0000313" key="3">
    <source>
        <dbReference type="EMBL" id="TMQ71124.1"/>
    </source>
</evidence>
<dbReference type="PROSITE" id="PS50005">
    <property type="entry name" value="TPR"/>
    <property type="match status" value="1"/>
</dbReference>
<keyword evidence="2" id="KW-0472">Membrane</keyword>
<dbReference type="InterPro" id="IPR011990">
    <property type="entry name" value="TPR-like_helical_dom_sf"/>
</dbReference>
<feature type="transmembrane region" description="Helical" evidence="2">
    <location>
        <begin position="236"/>
        <end position="257"/>
    </location>
</feature>
<dbReference type="Gene3D" id="1.25.40.10">
    <property type="entry name" value="Tetratricopeptide repeat domain"/>
    <property type="match status" value="1"/>
</dbReference>
<evidence type="ECO:0000313" key="4">
    <source>
        <dbReference type="Proteomes" id="UP000319771"/>
    </source>
</evidence>
<dbReference type="EMBL" id="VBPB01000183">
    <property type="protein sequence ID" value="TMQ71124.1"/>
    <property type="molecule type" value="Genomic_DNA"/>
</dbReference>
<dbReference type="InterPro" id="IPR019734">
    <property type="entry name" value="TPR_rpt"/>
</dbReference>
<dbReference type="Proteomes" id="UP000319771">
    <property type="component" value="Unassembled WGS sequence"/>
</dbReference>
<feature type="transmembrane region" description="Helical" evidence="2">
    <location>
        <begin position="199"/>
        <end position="216"/>
    </location>
</feature>
<keyword evidence="2" id="KW-1133">Transmembrane helix</keyword>
<feature type="transmembrane region" description="Helical" evidence="2">
    <location>
        <begin position="150"/>
        <end position="169"/>
    </location>
</feature>
<name>A0A538U5F6_UNCEI</name>
<accession>A0A538U5F6</accession>